<gene>
    <name evidence="4 5" type="primary">rps16</name>
</gene>
<accession>A0A6M3WWM0</accession>
<keyword evidence="3 4" id="KW-0687">Ribonucleoprotein</keyword>
<protein>
    <recommendedName>
        <fullName evidence="4">Small ribosomal subunit protein bS16c</fullName>
    </recommendedName>
</protein>
<reference evidence="5" key="1">
    <citation type="journal article" date="2020" name="J. Phycol.">
        <title>The Organelle Genomes in the Photosynthetic Red Algal Parasite Pterocladiophila hemisphaerica (Florideophyceae, Rhodophyta) Have Elevated Substitution Rates and Extreme Gene Loss in the Plastid Genome.</title>
        <authorList>
            <person name="Preuss M."/>
            <person name="Verbruggen H."/>
            <person name="Zuccarello G.C."/>
        </authorList>
    </citation>
    <scope>NUCLEOTIDE SEQUENCE</scope>
</reference>
<dbReference type="PANTHER" id="PTHR12919:SF20">
    <property type="entry name" value="SMALL RIBOSOMAL SUBUNIT PROTEIN BS16M"/>
    <property type="match status" value="1"/>
</dbReference>
<dbReference type="GO" id="GO:0015935">
    <property type="term" value="C:small ribosomal subunit"/>
    <property type="evidence" value="ECO:0007669"/>
    <property type="project" value="TreeGrafter"/>
</dbReference>
<dbReference type="Gene3D" id="3.30.1320.10">
    <property type="match status" value="1"/>
</dbReference>
<dbReference type="AlphaFoldDB" id="A0A6M3WWM0"/>
<dbReference type="PANTHER" id="PTHR12919">
    <property type="entry name" value="30S RIBOSOMAL PROTEIN S16"/>
    <property type="match status" value="1"/>
</dbReference>
<dbReference type="InterPro" id="IPR000307">
    <property type="entry name" value="Ribosomal_bS16"/>
</dbReference>
<comment type="subcellular location">
    <subcellularLocation>
        <location evidence="4">Plastid</location>
        <location evidence="4">Chloroplast</location>
    </subcellularLocation>
</comment>
<dbReference type="GO" id="GO:0006412">
    <property type="term" value="P:translation"/>
    <property type="evidence" value="ECO:0007669"/>
    <property type="project" value="UniProtKB-UniRule"/>
</dbReference>
<evidence type="ECO:0000256" key="3">
    <source>
        <dbReference type="ARBA" id="ARBA00023274"/>
    </source>
</evidence>
<dbReference type="NCBIfam" id="TIGR00002">
    <property type="entry name" value="S16"/>
    <property type="match status" value="1"/>
</dbReference>
<dbReference type="EMBL" id="MT117918">
    <property type="protein sequence ID" value="QJH88455.1"/>
    <property type="molecule type" value="Genomic_DNA"/>
</dbReference>
<geneLocation type="chloroplast" evidence="5"/>
<keyword evidence="5" id="KW-0150">Chloroplast</keyword>
<keyword evidence="5" id="KW-0934">Plastid</keyword>
<keyword evidence="2 4" id="KW-0689">Ribosomal protein</keyword>
<dbReference type="InterPro" id="IPR023803">
    <property type="entry name" value="Ribosomal_bS16_dom_sf"/>
</dbReference>
<comment type="similarity">
    <text evidence="1 4">Belongs to the bacterial ribosomal protein bS16 family.</text>
</comment>
<evidence type="ECO:0000256" key="4">
    <source>
        <dbReference type="HAMAP-Rule" id="MF_00385"/>
    </source>
</evidence>
<dbReference type="SUPFAM" id="SSF54565">
    <property type="entry name" value="Ribosomal protein S16"/>
    <property type="match status" value="1"/>
</dbReference>
<dbReference type="GO" id="GO:0003735">
    <property type="term" value="F:structural constituent of ribosome"/>
    <property type="evidence" value="ECO:0007669"/>
    <property type="project" value="InterPro"/>
</dbReference>
<name>A0A6M3WWM0_9FLOR</name>
<proteinExistence type="inferred from homology"/>
<evidence type="ECO:0000313" key="5">
    <source>
        <dbReference type="EMBL" id="QJH88455.1"/>
    </source>
</evidence>
<dbReference type="Pfam" id="PF00886">
    <property type="entry name" value="Ribosomal_S16"/>
    <property type="match status" value="1"/>
</dbReference>
<evidence type="ECO:0000256" key="2">
    <source>
        <dbReference type="ARBA" id="ARBA00022980"/>
    </source>
</evidence>
<evidence type="ECO:0000256" key="1">
    <source>
        <dbReference type="ARBA" id="ARBA00006668"/>
    </source>
</evidence>
<dbReference type="GO" id="GO:0009507">
    <property type="term" value="C:chloroplast"/>
    <property type="evidence" value="ECO:0007669"/>
    <property type="project" value="UniProtKB-SubCell"/>
</dbReference>
<sequence length="79" mass="9229">MLKIRLQRIGKKSQPSYLIVIIDSRKPSNGQFLKKIGYFQPIQKKISLNLKEAYKYLLNGAQPTIKTYYLIKKQLITKS</sequence>
<organism evidence="5">
    <name type="scientific">Pterocladiophila hemisphaerica</name>
    <dbReference type="NCBI Taxonomy" id="2712948"/>
    <lineage>
        <taxon>Eukaryota</taxon>
        <taxon>Rhodophyta</taxon>
        <taxon>Florideophyceae</taxon>
        <taxon>Rhodymeniophycidae</taxon>
        <taxon>Gracilariales</taxon>
        <taxon>Pterocladiophilaceae</taxon>
        <taxon>Pterocladiophila</taxon>
    </lineage>
</organism>
<dbReference type="HAMAP" id="MF_00385">
    <property type="entry name" value="Ribosomal_bS16"/>
    <property type="match status" value="1"/>
</dbReference>